<dbReference type="GO" id="GO:0005886">
    <property type="term" value="C:plasma membrane"/>
    <property type="evidence" value="ECO:0007669"/>
    <property type="project" value="UniProtKB-SubCell"/>
</dbReference>
<evidence type="ECO:0000256" key="2">
    <source>
        <dbReference type="ARBA" id="ARBA00022475"/>
    </source>
</evidence>
<keyword evidence="5 6" id="KW-0472">Membrane</keyword>
<dbReference type="AlphaFoldDB" id="A0A0R2F050"/>
<evidence type="ECO:0000256" key="1">
    <source>
        <dbReference type="ARBA" id="ARBA00004651"/>
    </source>
</evidence>
<keyword evidence="8" id="KW-1185">Reference proteome</keyword>
<comment type="caution">
    <text evidence="7">The sequence shown here is derived from an EMBL/GenBank/DDBJ whole genome shotgun (WGS) entry which is preliminary data.</text>
</comment>
<evidence type="ECO:0000313" key="8">
    <source>
        <dbReference type="Proteomes" id="UP000050865"/>
    </source>
</evidence>
<feature type="transmembrane region" description="Helical" evidence="6">
    <location>
        <begin position="264"/>
        <end position="283"/>
    </location>
</feature>
<evidence type="ECO:0000256" key="4">
    <source>
        <dbReference type="ARBA" id="ARBA00022989"/>
    </source>
</evidence>
<feature type="transmembrane region" description="Helical" evidence="6">
    <location>
        <begin position="176"/>
        <end position="198"/>
    </location>
</feature>
<dbReference type="PANTHER" id="PTHR23513">
    <property type="entry name" value="INTEGRAL MEMBRANE EFFLUX PROTEIN-RELATED"/>
    <property type="match status" value="1"/>
</dbReference>
<organism evidence="7 8">
    <name type="scientific">Lacticaseibacillus camelliae DSM 22697 = JCM 13995</name>
    <dbReference type="NCBI Taxonomy" id="1423730"/>
    <lineage>
        <taxon>Bacteria</taxon>
        <taxon>Bacillati</taxon>
        <taxon>Bacillota</taxon>
        <taxon>Bacilli</taxon>
        <taxon>Lactobacillales</taxon>
        <taxon>Lactobacillaceae</taxon>
        <taxon>Lacticaseibacillus</taxon>
    </lineage>
</organism>
<keyword evidence="3 6" id="KW-0812">Transmembrane</keyword>
<proteinExistence type="predicted"/>
<dbReference type="SUPFAM" id="SSF103473">
    <property type="entry name" value="MFS general substrate transporter"/>
    <property type="match status" value="1"/>
</dbReference>
<keyword evidence="2" id="KW-1003">Cell membrane</keyword>
<dbReference type="Gene3D" id="1.20.1250.20">
    <property type="entry name" value="MFS general substrate transporter like domains"/>
    <property type="match status" value="1"/>
</dbReference>
<evidence type="ECO:0008006" key="9">
    <source>
        <dbReference type="Google" id="ProtNLM"/>
    </source>
</evidence>
<dbReference type="STRING" id="1423730.FC75_GL002128"/>
<feature type="transmembrane region" description="Helical" evidence="6">
    <location>
        <begin position="149"/>
        <end position="170"/>
    </location>
</feature>
<evidence type="ECO:0000256" key="6">
    <source>
        <dbReference type="SAM" id="Phobius"/>
    </source>
</evidence>
<dbReference type="PATRIC" id="fig|1423730.4.peg.2211"/>
<evidence type="ECO:0000256" key="3">
    <source>
        <dbReference type="ARBA" id="ARBA00022692"/>
    </source>
</evidence>
<feature type="transmembrane region" description="Helical" evidence="6">
    <location>
        <begin position="83"/>
        <end position="103"/>
    </location>
</feature>
<keyword evidence="4 6" id="KW-1133">Transmembrane helix</keyword>
<accession>A0A0R2F050</accession>
<dbReference type="Proteomes" id="UP000050865">
    <property type="component" value="Unassembled WGS sequence"/>
</dbReference>
<dbReference type="InterPro" id="IPR011701">
    <property type="entry name" value="MFS"/>
</dbReference>
<dbReference type="GO" id="GO:0022857">
    <property type="term" value="F:transmembrane transporter activity"/>
    <property type="evidence" value="ECO:0007669"/>
    <property type="project" value="InterPro"/>
</dbReference>
<feature type="transmembrane region" description="Helical" evidence="6">
    <location>
        <begin position="56"/>
        <end position="76"/>
    </location>
</feature>
<dbReference type="PANTHER" id="PTHR23513:SF6">
    <property type="entry name" value="MAJOR FACILITATOR SUPERFAMILY ASSOCIATED DOMAIN-CONTAINING PROTEIN"/>
    <property type="match status" value="1"/>
</dbReference>
<reference evidence="7 8" key="1">
    <citation type="journal article" date="2015" name="Genome Announc.">
        <title>Expanding the biotechnology potential of lactobacilli through comparative genomics of 213 strains and associated genera.</title>
        <authorList>
            <person name="Sun Z."/>
            <person name="Harris H.M."/>
            <person name="McCann A."/>
            <person name="Guo C."/>
            <person name="Argimon S."/>
            <person name="Zhang W."/>
            <person name="Yang X."/>
            <person name="Jeffery I.B."/>
            <person name="Cooney J.C."/>
            <person name="Kagawa T.F."/>
            <person name="Liu W."/>
            <person name="Song Y."/>
            <person name="Salvetti E."/>
            <person name="Wrobel A."/>
            <person name="Rasinkangas P."/>
            <person name="Parkhill J."/>
            <person name="Rea M.C."/>
            <person name="O'Sullivan O."/>
            <person name="Ritari J."/>
            <person name="Douillard F.P."/>
            <person name="Paul Ross R."/>
            <person name="Yang R."/>
            <person name="Briner A.E."/>
            <person name="Felis G.E."/>
            <person name="de Vos W.M."/>
            <person name="Barrangou R."/>
            <person name="Klaenhammer T.R."/>
            <person name="Caufield P.W."/>
            <person name="Cui Y."/>
            <person name="Zhang H."/>
            <person name="O'Toole P.W."/>
        </authorList>
    </citation>
    <scope>NUCLEOTIDE SEQUENCE [LARGE SCALE GENOMIC DNA]</scope>
    <source>
        <strain evidence="7 8">DSM 22697</strain>
    </source>
</reference>
<dbReference type="Pfam" id="PF07690">
    <property type="entry name" value="MFS_1"/>
    <property type="match status" value="1"/>
</dbReference>
<dbReference type="InterPro" id="IPR036259">
    <property type="entry name" value="MFS_trans_sf"/>
</dbReference>
<evidence type="ECO:0000313" key="7">
    <source>
        <dbReference type="EMBL" id="KRN21667.1"/>
    </source>
</evidence>
<sequence>MRLVHGCDIIVVMQKHRFSIQLVLSPFISQLGSAIYLLGLNWLVVKQTGDTKLIGLITGVGGIMFFLGDFLAAIIVDHHDRKRVMIGCNTIAAAICVLGAVLIDPSAPQTWLLILITSVLDLMTTINFPAAKAITPDIIEAPALQRFNAIANAVFSMASILSPLIGGLLLSSGRLGFQGFLLINAGSYIVAALLVWSLNSPVFKPGKDASDPIKDTIYGLKYVVGNHQLALMMLALGAFNFCAAGFLLAAPYMADHLYAGRPSAYSTFLLINACGGLLGGAVLSMQRQRVSVMQVYTEQLIIGVLMVGLGFHLTHALWLALALINGFVNSQMFSSVATLMQGMTPRELLGRVFGLIFLVYDGVQPLGNFFFGQFIKTWGAHTYSVLGAILVLSFTLLIWATRRAQRRAKGGRSDATAQ</sequence>
<dbReference type="CDD" id="cd06173">
    <property type="entry name" value="MFS_MefA_like"/>
    <property type="match status" value="1"/>
</dbReference>
<feature type="transmembrane region" description="Helical" evidence="6">
    <location>
        <begin position="295"/>
        <end position="313"/>
    </location>
</feature>
<evidence type="ECO:0000256" key="5">
    <source>
        <dbReference type="ARBA" id="ARBA00023136"/>
    </source>
</evidence>
<comment type="subcellular location">
    <subcellularLocation>
        <location evidence="1">Cell membrane</location>
        <topology evidence="1">Multi-pass membrane protein</topology>
    </subcellularLocation>
</comment>
<dbReference type="EMBL" id="AYZJ01000042">
    <property type="protein sequence ID" value="KRN21667.1"/>
    <property type="molecule type" value="Genomic_DNA"/>
</dbReference>
<name>A0A0R2F050_9LACO</name>
<feature type="transmembrane region" description="Helical" evidence="6">
    <location>
        <begin position="381"/>
        <end position="400"/>
    </location>
</feature>
<feature type="transmembrane region" description="Helical" evidence="6">
    <location>
        <begin position="22"/>
        <end position="44"/>
    </location>
</feature>
<protein>
    <recommendedName>
        <fullName evidence="9">Major facilitator superfamily permease</fullName>
    </recommendedName>
</protein>
<feature type="transmembrane region" description="Helical" evidence="6">
    <location>
        <begin position="229"/>
        <end position="252"/>
    </location>
</feature>
<feature type="transmembrane region" description="Helical" evidence="6">
    <location>
        <begin position="352"/>
        <end position="375"/>
    </location>
</feature>
<gene>
    <name evidence="7" type="ORF">FC75_GL002128</name>
</gene>